<evidence type="ECO:0000256" key="5">
    <source>
        <dbReference type="ARBA" id="ARBA00022737"/>
    </source>
</evidence>
<keyword evidence="5" id="KW-0677">Repeat</keyword>
<organism evidence="11 12">
    <name type="scientific">Rhododendron simsii</name>
    <name type="common">Sims's rhododendron</name>
    <dbReference type="NCBI Taxonomy" id="118357"/>
    <lineage>
        <taxon>Eukaryota</taxon>
        <taxon>Viridiplantae</taxon>
        <taxon>Streptophyta</taxon>
        <taxon>Embryophyta</taxon>
        <taxon>Tracheophyta</taxon>
        <taxon>Spermatophyta</taxon>
        <taxon>Magnoliopsida</taxon>
        <taxon>eudicotyledons</taxon>
        <taxon>Gunneridae</taxon>
        <taxon>Pentapetalae</taxon>
        <taxon>asterids</taxon>
        <taxon>Ericales</taxon>
        <taxon>Ericaceae</taxon>
        <taxon>Ericoideae</taxon>
        <taxon>Rhodoreae</taxon>
        <taxon>Rhododendron</taxon>
    </lineage>
</organism>
<evidence type="ECO:0000256" key="4">
    <source>
        <dbReference type="ARBA" id="ARBA00022692"/>
    </source>
</evidence>
<keyword evidence="6" id="KW-0256">Endoplasmic reticulum</keyword>
<dbReference type="Pfam" id="PF00400">
    <property type="entry name" value="WD40"/>
    <property type="match status" value="2"/>
</dbReference>
<dbReference type="Gene3D" id="2.130.10.10">
    <property type="entry name" value="YVTN repeat-like/Quinoprotein amine dehydrogenase"/>
    <property type="match status" value="1"/>
</dbReference>
<evidence type="ECO:0000256" key="6">
    <source>
        <dbReference type="ARBA" id="ARBA00022824"/>
    </source>
</evidence>
<dbReference type="GO" id="GO:0006888">
    <property type="term" value="P:endoplasmic reticulum to Golgi vesicle-mediated transport"/>
    <property type="evidence" value="ECO:0007669"/>
    <property type="project" value="TreeGrafter"/>
</dbReference>
<dbReference type="AlphaFoldDB" id="A0A834H7U2"/>
<evidence type="ECO:0000313" key="11">
    <source>
        <dbReference type="EMBL" id="KAF7147993.1"/>
    </source>
</evidence>
<dbReference type="PANTHER" id="PTHR23284:SF2">
    <property type="entry name" value="SEC12-LIKE PROTEIN 1"/>
    <property type="match status" value="1"/>
</dbReference>
<evidence type="ECO:0000313" key="12">
    <source>
        <dbReference type="Proteomes" id="UP000626092"/>
    </source>
</evidence>
<keyword evidence="3" id="KW-0853">WD repeat</keyword>
<gene>
    <name evidence="11" type="ORF">RHSIM_Rhsim03G0110600</name>
</gene>
<proteinExistence type="predicted"/>
<feature type="transmembrane region" description="Helical" evidence="10">
    <location>
        <begin position="364"/>
        <end position="385"/>
    </location>
</feature>
<keyword evidence="7" id="KW-0653">Protein transport</keyword>
<dbReference type="SUPFAM" id="SSF50978">
    <property type="entry name" value="WD40 repeat-like"/>
    <property type="match status" value="1"/>
</dbReference>
<name>A0A834H7U2_RHOSS</name>
<dbReference type="InterPro" id="IPR015943">
    <property type="entry name" value="WD40/YVTN_repeat-like_dom_sf"/>
</dbReference>
<keyword evidence="9 10" id="KW-0472">Membrane</keyword>
<keyword evidence="4 10" id="KW-0812">Transmembrane</keyword>
<accession>A0A834H7U2</accession>
<dbReference type="GO" id="GO:0005085">
    <property type="term" value="F:guanyl-nucleotide exchange factor activity"/>
    <property type="evidence" value="ECO:0007669"/>
    <property type="project" value="InterPro"/>
</dbReference>
<evidence type="ECO:0000256" key="2">
    <source>
        <dbReference type="ARBA" id="ARBA00022448"/>
    </source>
</evidence>
<dbReference type="SMART" id="SM00320">
    <property type="entry name" value="WD40"/>
    <property type="match status" value="2"/>
</dbReference>
<evidence type="ECO:0000256" key="10">
    <source>
        <dbReference type="SAM" id="Phobius"/>
    </source>
</evidence>
<sequence>MEGSSSRSEGSVTCGTWIRRPENAHLAVVGKARHGDQPSMLEIFSFDPKTSSLFPFPSVSFSLHKLAMYVIEEGEPVSIAVHPSGDDFVCSTTVGACKWIELRGHGDNIELLAKDLVPLQGAGLQKCLAFSFDGSRFASGGVDGNLRIFEWPSLNIILDEPRAHKSFQDMDFSLDSEFLATTSSDGSGRIWKADDGVPVTSLTRNSDEKIELCRFSKDGTKPFLFCTVQKGNKALTAVWDISTWERIGHKRLLRKPASKMSVSLDGKYLALLLALDSVILLTDPHILPALGSKDGDVCVVEVKKMVISHWSKKLHLGSCIASLEFCPSERSGRKDEVKEGRFNSSMKIYDFLLVTFLINQIGDWQIYLLLLGLFLASAVAFYIVFEKSDLFWNFPIGRDQPARPNLESLMGDPQSDDQNIWGAFGVGM</sequence>
<evidence type="ECO:0000256" key="7">
    <source>
        <dbReference type="ARBA" id="ARBA00022927"/>
    </source>
</evidence>
<protein>
    <recommendedName>
        <fullName evidence="13">SEC12-like protein 1</fullName>
    </recommendedName>
</protein>
<keyword evidence="12" id="KW-1185">Reference proteome</keyword>
<dbReference type="InterPro" id="IPR036322">
    <property type="entry name" value="WD40_repeat_dom_sf"/>
</dbReference>
<evidence type="ECO:0000256" key="8">
    <source>
        <dbReference type="ARBA" id="ARBA00022989"/>
    </source>
</evidence>
<dbReference type="Proteomes" id="UP000626092">
    <property type="component" value="Unassembled WGS sequence"/>
</dbReference>
<keyword evidence="2" id="KW-0813">Transport</keyword>
<dbReference type="GO" id="GO:0015031">
    <property type="term" value="P:protein transport"/>
    <property type="evidence" value="ECO:0007669"/>
    <property type="project" value="UniProtKB-KW"/>
</dbReference>
<evidence type="ECO:0000256" key="9">
    <source>
        <dbReference type="ARBA" id="ARBA00023136"/>
    </source>
</evidence>
<dbReference type="EMBL" id="WJXA01000003">
    <property type="protein sequence ID" value="KAF7147993.1"/>
    <property type="molecule type" value="Genomic_DNA"/>
</dbReference>
<keyword evidence="8 10" id="KW-1133">Transmembrane helix</keyword>
<dbReference type="OrthoDB" id="538223at2759"/>
<evidence type="ECO:0000256" key="1">
    <source>
        <dbReference type="ARBA" id="ARBA00004389"/>
    </source>
</evidence>
<reference evidence="11" key="1">
    <citation type="submission" date="2019-11" db="EMBL/GenBank/DDBJ databases">
        <authorList>
            <person name="Liu Y."/>
            <person name="Hou J."/>
            <person name="Li T.-Q."/>
            <person name="Guan C.-H."/>
            <person name="Wu X."/>
            <person name="Wu H.-Z."/>
            <person name="Ling F."/>
            <person name="Zhang R."/>
            <person name="Shi X.-G."/>
            <person name="Ren J.-P."/>
            <person name="Chen E.-F."/>
            <person name="Sun J.-M."/>
        </authorList>
    </citation>
    <scope>NUCLEOTIDE SEQUENCE</scope>
    <source>
        <strain evidence="11">Adult_tree_wgs_1</strain>
        <tissue evidence="11">Leaves</tissue>
    </source>
</reference>
<evidence type="ECO:0000256" key="3">
    <source>
        <dbReference type="ARBA" id="ARBA00022574"/>
    </source>
</evidence>
<dbReference type="PANTHER" id="PTHR23284">
    <property type="entry name" value="PROLACTIN REGULATORY ELEMENT BINDING PROTEIN"/>
    <property type="match status" value="1"/>
</dbReference>
<evidence type="ECO:0008006" key="13">
    <source>
        <dbReference type="Google" id="ProtNLM"/>
    </source>
</evidence>
<dbReference type="GO" id="GO:0003400">
    <property type="term" value="P:regulation of COPII vesicle coating"/>
    <property type="evidence" value="ECO:0007669"/>
    <property type="project" value="TreeGrafter"/>
</dbReference>
<dbReference type="InterPro" id="IPR001680">
    <property type="entry name" value="WD40_rpt"/>
</dbReference>
<comment type="subcellular location">
    <subcellularLocation>
        <location evidence="1">Endoplasmic reticulum membrane</location>
        <topology evidence="1">Single-pass membrane protein</topology>
    </subcellularLocation>
</comment>
<dbReference type="GO" id="GO:0005789">
    <property type="term" value="C:endoplasmic reticulum membrane"/>
    <property type="evidence" value="ECO:0007669"/>
    <property type="project" value="UniProtKB-SubCell"/>
</dbReference>
<comment type="caution">
    <text evidence="11">The sequence shown here is derived from an EMBL/GenBank/DDBJ whole genome shotgun (WGS) entry which is preliminary data.</text>
</comment>
<dbReference type="InterPro" id="IPR045260">
    <property type="entry name" value="Sec12-like"/>
</dbReference>